<reference evidence="1 2" key="1">
    <citation type="submission" date="2019-02" db="EMBL/GenBank/DDBJ databases">
        <title>Deep-cultivation of Planctomycetes and their phenomic and genomic characterization uncovers novel biology.</title>
        <authorList>
            <person name="Wiegand S."/>
            <person name="Jogler M."/>
            <person name="Boedeker C."/>
            <person name="Pinto D."/>
            <person name="Vollmers J."/>
            <person name="Rivas-Marin E."/>
            <person name="Kohn T."/>
            <person name="Peeters S.H."/>
            <person name="Heuer A."/>
            <person name="Rast P."/>
            <person name="Oberbeckmann S."/>
            <person name="Bunk B."/>
            <person name="Jeske O."/>
            <person name="Meyerdierks A."/>
            <person name="Storesund J.E."/>
            <person name="Kallscheuer N."/>
            <person name="Luecker S."/>
            <person name="Lage O.M."/>
            <person name="Pohl T."/>
            <person name="Merkel B.J."/>
            <person name="Hornburger P."/>
            <person name="Mueller R.-W."/>
            <person name="Bruemmer F."/>
            <person name="Labrenz M."/>
            <person name="Spormann A.M."/>
            <person name="Op den Camp H."/>
            <person name="Overmann J."/>
            <person name="Amann R."/>
            <person name="Jetten M.S.M."/>
            <person name="Mascher T."/>
            <person name="Medema M.H."/>
            <person name="Devos D.P."/>
            <person name="Kaster A.-K."/>
            <person name="Ovreas L."/>
            <person name="Rohde M."/>
            <person name="Galperin M.Y."/>
            <person name="Jogler C."/>
        </authorList>
    </citation>
    <scope>NUCLEOTIDE SEQUENCE [LARGE SCALE GENOMIC DNA]</scope>
    <source>
        <strain evidence="1 2">Q31a</strain>
    </source>
</reference>
<dbReference type="AlphaFoldDB" id="A0A518GFK5"/>
<dbReference type="SUPFAM" id="SSF63446">
    <property type="entry name" value="Type I dockerin domain"/>
    <property type="match status" value="1"/>
</dbReference>
<dbReference type="EMBL" id="CP036298">
    <property type="protein sequence ID" value="QDV27340.1"/>
    <property type="molecule type" value="Genomic_DNA"/>
</dbReference>
<protein>
    <recommendedName>
        <fullName evidence="3">Protein containing Planctomycete extracellular domain protein</fullName>
    </recommendedName>
</protein>
<dbReference type="RefSeq" id="WP_145084587.1">
    <property type="nucleotide sequence ID" value="NZ_CP036298.1"/>
</dbReference>
<name>A0A518GFK5_9BACT</name>
<evidence type="ECO:0000313" key="1">
    <source>
        <dbReference type="EMBL" id="QDV27340.1"/>
    </source>
</evidence>
<dbReference type="GO" id="GO:0000272">
    <property type="term" value="P:polysaccharide catabolic process"/>
    <property type="evidence" value="ECO:0007669"/>
    <property type="project" value="InterPro"/>
</dbReference>
<proteinExistence type="predicted"/>
<dbReference type="InterPro" id="IPR013783">
    <property type="entry name" value="Ig-like_fold"/>
</dbReference>
<dbReference type="Proteomes" id="UP000318017">
    <property type="component" value="Chromosome"/>
</dbReference>
<dbReference type="Pfam" id="PF00404">
    <property type="entry name" value="Dockerin_1"/>
    <property type="match status" value="1"/>
</dbReference>
<dbReference type="SUPFAM" id="SSF117074">
    <property type="entry name" value="Hypothetical protein PA1324"/>
    <property type="match status" value="2"/>
</dbReference>
<dbReference type="Gene3D" id="2.60.40.10">
    <property type="entry name" value="Immunoglobulins"/>
    <property type="match status" value="2"/>
</dbReference>
<dbReference type="InterPro" id="IPR002105">
    <property type="entry name" value="Dockerin_1_rpt"/>
</dbReference>
<organism evidence="1 2">
    <name type="scientific">Aureliella helgolandensis</name>
    <dbReference type="NCBI Taxonomy" id="2527968"/>
    <lineage>
        <taxon>Bacteria</taxon>
        <taxon>Pseudomonadati</taxon>
        <taxon>Planctomycetota</taxon>
        <taxon>Planctomycetia</taxon>
        <taxon>Pirellulales</taxon>
        <taxon>Pirellulaceae</taxon>
        <taxon>Aureliella</taxon>
    </lineage>
</organism>
<dbReference type="OrthoDB" id="246944at2"/>
<dbReference type="GO" id="GO:0004553">
    <property type="term" value="F:hydrolase activity, hydrolyzing O-glycosyl compounds"/>
    <property type="evidence" value="ECO:0007669"/>
    <property type="project" value="InterPro"/>
</dbReference>
<dbReference type="InterPro" id="IPR036439">
    <property type="entry name" value="Dockerin_dom_sf"/>
</dbReference>
<evidence type="ECO:0000313" key="2">
    <source>
        <dbReference type="Proteomes" id="UP000318017"/>
    </source>
</evidence>
<evidence type="ECO:0008006" key="3">
    <source>
        <dbReference type="Google" id="ProtNLM"/>
    </source>
</evidence>
<keyword evidence="2" id="KW-1185">Reference proteome</keyword>
<gene>
    <name evidence="1" type="ORF">Q31a_57280</name>
</gene>
<dbReference type="KEGG" id="ahel:Q31a_57280"/>
<accession>A0A518GFK5</accession>
<sequence>MAFSLNFLFFKAQKPRRSSKRRRQLSLESLENRRVLAALPYGATEADLGEFMLGTVGVTPVFFESNGQLDTSSEDWTPAHISEVLGNIDEGLDWWVDLLATQSSVHELSFTLDTTYATTPVETKYEPIARRSNDYSLYVTEFLTSAGFTSGNIETDIRSFNQAQREKLGTDWSYTMFVIPSENDTDGNFASGGSFSRAFAFAGGLFMVVPSTRPASTFAHETGHIFWARDEYLGGSSSFAKRGYYNTSNDNSADNPTPGFVQQPSIMASSTLLDTAYENYISPASTLAMLGWQDSDQDGIFDVLDVPHRLTGTGYLDSSDGIYHFQGNATVQTLANQNPAGLGNDITLNRIREIEYRFDVGEWQIYSTPDAYEVALEMSIPVPSGVTQIEIRARDSKTTVASNLFTGQLSRADATLTPGINGSVWIDANGNGLRDTSEFGREGWQIDLVDNLGQSVPLKTTIEPDNYPDGTLTSNFNPQLTLAAVGTDTDGRVGVFADSSTSTGSKNFRLFSRSSNTYQALWNDSSRQLQATFSVPTTRVTIDGIAAGDGAIGRMDAYNSNGQLIGRYTTANMDDGQFETMTIESAAADIAWVTIGGHAGTRVRLDNLSFGPESSTTTDALGLFQFPALPEGDYQVRVTPLGNYQSLASEDATRTASVLASEITTGVDFGFQTSASSWQNPTNRLDVNNDSFVSPIDALLIINELNSERGGGLLTGTDVPFSPFLDVDGDEFVAPIDVLLVINHLNSQNA</sequence>